<keyword evidence="3" id="KW-1185">Reference proteome</keyword>
<evidence type="ECO:0000256" key="1">
    <source>
        <dbReference type="SAM" id="Phobius"/>
    </source>
</evidence>
<reference evidence="2 3" key="1">
    <citation type="journal article" date="2023" name="bioRxiv">
        <title>An intranuclear bacterial parasite of deep-sea mussels expresses apoptosis inhibitors acquired from its host.</title>
        <authorList>
            <person name="Gonzalez Porras M.A."/>
            <person name="Assie A."/>
            <person name="Tietjen M."/>
            <person name="Violette M."/>
            <person name="Kleiner M."/>
            <person name="Gruber-Vodicka H."/>
            <person name="Dubilier N."/>
            <person name="Leisch N."/>
        </authorList>
    </citation>
    <scope>NUCLEOTIDE SEQUENCE [LARGE SCALE GENOMIC DNA]</scope>
    <source>
        <strain evidence="2">IAP13</strain>
    </source>
</reference>
<sequence length="544" mass="61646">MNNISTNTWCLISPTHANMIHKSLRALLMYFSLFYVLTITAGGAVAGVDHELEDEDESHAFIKYDNYTDEVVNKIITSDAPQLFDIIVTAVRSSDALKDVLYPYTESLARGQSFQSNISFAQTLSQQDDRQDDDADISHMDPLMENISCADIQMFSCLNIIAHMLTALRVVLPYDVGSVSDNILPRIQHILHMDEVKVLLAKTRWKNRQCLTTNDIDFGFNDYYTMCFERSVKTDDKSSEIKMYSMEMPIVTYKLDYMEESVKHIEQLRKEQSNPELYFTKQYQKSIVIVYDASNSTDEADNTYDVKIGYSQSGFHVFSKSEYADEGVITVSALTGIDKKDICTIQYFATDRNDKWEENGKWIAGSKINRTNAGNNIYSFGLTNVIDASGASYGKQKPDLATSIITFTTGFKKPKSKRVVCMVDPNQADGIDLNQSDSAPCYDDWNYCRPSVKKYKLDTGCAISGLSNKVAMQATSRKLQYTDSKTSVLSNVRTFVYVTDKHSLHPLDGKTLDKAALQESKLCLEKEILAWWMDYSSRSDNNWN</sequence>
<name>A0AA90NS23_9GAMM</name>
<organism evidence="2 3">
    <name type="scientific">Candidatus Endonucleibacter bathymodioli</name>
    <dbReference type="NCBI Taxonomy" id="539814"/>
    <lineage>
        <taxon>Bacteria</taxon>
        <taxon>Pseudomonadati</taxon>
        <taxon>Pseudomonadota</taxon>
        <taxon>Gammaproteobacteria</taxon>
        <taxon>Oceanospirillales</taxon>
        <taxon>Endozoicomonadaceae</taxon>
        <taxon>Candidatus Endonucleibacter</taxon>
    </lineage>
</organism>
<feature type="transmembrane region" description="Helical" evidence="1">
    <location>
        <begin position="27"/>
        <end position="48"/>
    </location>
</feature>
<dbReference type="EMBL" id="JASXSV010000003">
    <property type="protein sequence ID" value="MDP0588247.1"/>
    <property type="molecule type" value="Genomic_DNA"/>
</dbReference>
<dbReference type="AlphaFoldDB" id="A0AA90NS23"/>
<dbReference type="Proteomes" id="UP001178148">
    <property type="component" value="Unassembled WGS sequence"/>
</dbReference>
<protein>
    <submittedName>
        <fullName evidence="2">Uncharacterized protein</fullName>
    </submittedName>
</protein>
<keyword evidence="1" id="KW-0812">Transmembrane</keyword>
<keyword evidence="1" id="KW-0472">Membrane</keyword>
<proteinExistence type="predicted"/>
<keyword evidence="1" id="KW-1133">Transmembrane helix</keyword>
<evidence type="ECO:0000313" key="2">
    <source>
        <dbReference type="EMBL" id="MDP0588247.1"/>
    </source>
</evidence>
<accession>A0AA90NS23</accession>
<gene>
    <name evidence="2" type="ORF">QS748_03205</name>
</gene>
<comment type="caution">
    <text evidence="2">The sequence shown here is derived from an EMBL/GenBank/DDBJ whole genome shotgun (WGS) entry which is preliminary data.</text>
</comment>
<evidence type="ECO:0000313" key="3">
    <source>
        <dbReference type="Proteomes" id="UP001178148"/>
    </source>
</evidence>